<name>A0ABV7VZ68_9GAMM</name>
<dbReference type="Gene3D" id="3.10.580.10">
    <property type="entry name" value="CBS-domain"/>
    <property type="match status" value="1"/>
</dbReference>
<protein>
    <submittedName>
        <fullName evidence="4">CBS domain-containing protein</fullName>
    </submittedName>
</protein>
<sequence length="187" mass="21330">MTKLAFYQISDIDQLEQPEEHTQLDLKSPATLFFTDFQRVTPLVTEADMPAVQARELMRRTHVRMKLVVNRANQVIGLISADDLIDRLIVKKVSEGHKREEVTVEQLMTPRKELQALDITAVKKASISDVIDILKDNGEQHCLVIDREKHHIRGVFSASDISRKLHLPIDIQEKSSFYRVFASALSA</sequence>
<dbReference type="Proteomes" id="UP001595722">
    <property type="component" value="Unassembled WGS sequence"/>
</dbReference>
<evidence type="ECO:0000313" key="4">
    <source>
        <dbReference type="EMBL" id="MFC3681313.1"/>
    </source>
</evidence>
<comment type="caution">
    <text evidence="4">The sequence shown here is derived from an EMBL/GenBank/DDBJ whole genome shotgun (WGS) entry which is preliminary data.</text>
</comment>
<dbReference type="RefSeq" id="WP_376867645.1">
    <property type="nucleotide sequence ID" value="NZ_JBHRYB010000014.1"/>
</dbReference>
<dbReference type="SUPFAM" id="SSF54631">
    <property type="entry name" value="CBS-domain pair"/>
    <property type="match status" value="1"/>
</dbReference>
<dbReference type="SMART" id="SM00116">
    <property type="entry name" value="CBS"/>
    <property type="match status" value="2"/>
</dbReference>
<feature type="domain" description="CBS" evidence="3">
    <location>
        <begin position="37"/>
        <end position="95"/>
    </location>
</feature>
<accession>A0ABV7VZ68</accession>
<dbReference type="InterPro" id="IPR046342">
    <property type="entry name" value="CBS_dom_sf"/>
</dbReference>
<dbReference type="Pfam" id="PF00571">
    <property type="entry name" value="CBS"/>
    <property type="match status" value="2"/>
</dbReference>
<evidence type="ECO:0000259" key="3">
    <source>
        <dbReference type="PROSITE" id="PS51371"/>
    </source>
</evidence>
<dbReference type="EMBL" id="JBHRYB010000014">
    <property type="protein sequence ID" value="MFC3681313.1"/>
    <property type="molecule type" value="Genomic_DNA"/>
</dbReference>
<dbReference type="InterPro" id="IPR000644">
    <property type="entry name" value="CBS_dom"/>
</dbReference>
<keyword evidence="1 2" id="KW-0129">CBS domain</keyword>
<organism evidence="4 5">
    <name type="scientific">Bacterioplanoides pacificum</name>
    <dbReference type="NCBI Taxonomy" id="1171596"/>
    <lineage>
        <taxon>Bacteria</taxon>
        <taxon>Pseudomonadati</taxon>
        <taxon>Pseudomonadota</taxon>
        <taxon>Gammaproteobacteria</taxon>
        <taxon>Oceanospirillales</taxon>
        <taxon>Oceanospirillaceae</taxon>
        <taxon>Bacterioplanoides</taxon>
    </lineage>
</organism>
<dbReference type="PANTHER" id="PTHR43080:SF2">
    <property type="entry name" value="CBS DOMAIN-CONTAINING PROTEIN"/>
    <property type="match status" value="1"/>
</dbReference>
<dbReference type="PROSITE" id="PS51371">
    <property type="entry name" value="CBS"/>
    <property type="match status" value="2"/>
</dbReference>
<dbReference type="PANTHER" id="PTHR43080">
    <property type="entry name" value="CBS DOMAIN-CONTAINING PROTEIN CBSX3, MITOCHONDRIAL"/>
    <property type="match status" value="1"/>
</dbReference>
<dbReference type="InterPro" id="IPR051257">
    <property type="entry name" value="Diverse_CBS-Domain"/>
</dbReference>
<keyword evidence="5" id="KW-1185">Reference proteome</keyword>
<evidence type="ECO:0000313" key="5">
    <source>
        <dbReference type="Proteomes" id="UP001595722"/>
    </source>
</evidence>
<gene>
    <name evidence="4" type="ORF">ACFOMG_14505</name>
</gene>
<proteinExistence type="predicted"/>
<evidence type="ECO:0000256" key="2">
    <source>
        <dbReference type="PROSITE-ProRule" id="PRU00703"/>
    </source>
</evidence>
<feature type="domain" description="CBS" evidence="3">
    <location>
        <begin position="108"/>
        <end position="171"/>
    </location>
</feature>
<evidence type="ECO:0000256" key="1">
    <source>
        <dbReference type="ARBA" id="ARBA00023122"/>
    </source>
</evidence>
<reference evidence="5" key="1">
    <citation type="journal article" date="2019" name="Int. J. Syst. Evol. Microbiol.">
        <title>The Global Catalogue of Microorganisms (GCM) 10K type strain sequencing project: providing services to taxonomists for standard genome sequencing and annotation.</title>
        <authorList>
            <consortium name="The Broad Institute Genomics Platform"/>
            <consortium name="The Broad Institute Genome Sequencing Center for Infectious Disease"/>
            <person name="Wu L."/>
            <person name="Ma J."/>
        </authorList>
    </citation>
    <scope>NUCLEOTIDE SEQUENCE [LARGE SCALE GENOMIC DNA]</scope>
    <source>
        <strain evidence="5">KCTC 42424</strain>
    </source>
</reference>